<name>A0A8X6GIM0_TRICU</name>
<sequence length="73" mass="8190">MCLQIKSHEQYRDLMSGCHQMPLVIFTISWAGELSLILLACALGYLARPMCAAFGRAPYEIDQAIPYPLELES</sequence>
<organism evidence="2 3">
    <name type="scientific">Trichonephila clavata</name>
    <name type="common">Joro spider</name>
    <name type="synonym">Nephila clavata</name>
    <dbReference type="NCBI Taxonomy" id="2740835"/>
    <lineage>
        <taxon>Eukaryota</taxon>
        <taxon>Metazoa</taxon>
        <taxon>Ecdysozoa</taxon>
        <taxon>Arthropoda</taxon>
        <taxon>Chelicerata</taxon>
        <taxon>Arachnida</taxon>
        <taxon>Araneae</taxon>
        <taxon>Araneomorphae</taxon>
        <taxon>Entelegynae</taxon>
        <taxon>Araneoidea</taxon>
        <taxon>Nephilidae</taxon>
        <taxon>Trichonephila</taxon>
    </lineage>
</organism>
<comment type="caution">
    <text evidence="2">The sequence shown here is derived from an EMBL/GenBank/DDBJ whole genome shotgun (WGS) entry which is preliminary data.</text>
</comment>
<keyword evidence="1" id="KW-1133">Transmembrane helix</keyword>
<protein>
    <submittedName>
        <fullName evidence="2">Uncharacterized protein</fullName>
    </submittedName>
</protein>
<keyword evidence="1" id="KW-0812">Transmembrane</keyword>
<dbReference type="EMBL" id="BMAO01035603">
    <property type="protein sequence ID" value="GFR04608.1"/>
    <property type="molecule type" value="Genomic_DNA"/>
</dbReference>
<keyword evidence="1" id="KW-0472">Membrane</keyword>
<dbReference type="Proteomes" id="UP000887116">
    <property type="component" value="Unassembled WGS sequence"/>
</dbReference>
<evidence type="ECO:0000256" key="1">
    <source>
        <dbReference type="SAM" id="Phobius"/>
    </source>
</evidence>
<proteinExistence type="predicted"/>
<reference evidence="2" key="1">
    <citation type="submission" date="2020-07" db="EMBL/GenBank/DDBJ databases">
        <title>Multicomponent nature underlies the extraordinary mechanical properties of spider dragline silk.</title>
        <authorList>
            <person name="Kono N."/>
            <person name="Nakamura H."/>
            <person name="Mori M."/>
            <person name="Yoshida Y."/>
            <person name="Ohtoshi R."/>
            <person name="Malay A.D."/>
            <person name="Moran D.A.P."/>
            <person name="Tomita M."/>
            <person name="Numata K."/>
            <person name="Arakawa K."/>
        </authorList>
    </citation>
    <scope>NUCLEOTIDE SEQUENCE</scope>
</reference>
<dbReference type="AlphaFoldDB" id="A0A8X6GIM0"/>
<evidence type="ECO:0000313" key="3">
    <source>
        <dbReference type="Proteomes" id="UP000887116"/>
    </source>
</evidence>
<feature type="transmembrane region" description="Helical" evidence="1">
    <location>
        <begin position="23"/>
        <end position="46"/>
    </location>
</feature>
<gene>
    <name evidence="2" type="ORF">TNCT_171381</name>
</gene>
<accession>A0A8X6GIM0</accession>
<evidence type="ECO:0000313" key="2">
    <source>
        <dbReference type="EMBL" id="GFR04608.1"/>
    </source>
</evidence>
<keyword evidence="3" id="KW-1185">Reference proteome</keyword>